<dbReference type="GO" id="GO:0046718">
    <property type="term" value="P:symbiont entry into host cell"/>
    <property type="evidence" value="ECO:0007669"/>
    <property type="project" value="UniProtKB-KW"/>
</dbReference>
<dbReference type="InterPro" id="IPR055341">
    <property type="entry name" value="Glycoprotein_B_ecto_C"/>
</dbReference>
<keyword evidence="4" id="KW-0732">Signal</keyword>
<keyword evidence="3 16" id="KW-0812">Transmembrane</keyword>
<keyword evidence="15" id="KW-1160">Virus entry into host cell</keyword>
<dbReference type="Gene3D" id="6.10.250.3280">
    <property type="match status" value="1"/>
</dbReference>
<keyword evidence="7" id="KW-0946">Virion</keyword>
<evidence type="ECO:0000256" key="3">
    <source>
        <dbReference type="ARBA" id="ARBA00022692"/>
    </source>
</evidence>
<dbReference type="Gene3D" id="2.30.29.100">
    <property type="match status" value="2"/>
</dbReference>
<keyword evidence="13" id="KW-1015">Disulfide bond</keyword>
<evidence type="ECO:0000256" key="15">
    <source>
        <dbReference type="ARBA" id="ARBA00023296"/>
    </source>
</evidence>
<dbReference type="Pfam" id="PF17416">
    <property type="entry name" value="Glycoprot_B_PH1"/>
    <property type="match status" value="1"/>
</dbReference>
<evidence type="ECO:0000256" key="14">
    <source>
        <dbReference type="ARBA" id="ARBA00023180"/>
    </source>
</evidence>
<dbReference type="GO" id="GO:0019031">
    <property type="term" value="C:viral envelope"/>
    <property type="evidence" value="ECO:0007669"/>
    <property type="project" value="UniProtKB-KW"/>
</dbReference>
<feature type="domain" description="Herpesvirus Glycoprotein B PH-like" evidence="18">
    <location>
        <begin position="127"/>
        <end position="335"/>
    </location>
</feature>
<evidence type="ECO:0000256" key="13">
    <source>
        <dbReference type="ARBA" id="ARBA00023157"/>
    </source>
</evidence>
<dbReference type="Pfam" id="PF17417">
    <property type="entry name" value="Glycoprot_B_PH2"/>
    <property type="match status" value="1"/>
</dbReference>
<evidence type="ECO:0000259" key="19">
    <source>
        <dbReference type="Pfam" id="PF17417"/>
    </source>
</evidence>
<evidence type="ECO:0000259" key="18">
    <source>
        <dbReference type="Pfam" id="PF17416"/>
    </source>
</evidence>
<dbReference type="Gene3D" id="1.20.5.1890">
    <property type="match status" value="1"/>
</dbReference>
<evidence type="ECO:0000256" key="1">
    <source>
        <dbReference type="ARBA" id="ARBA00022511"/>
    </source>
</evidence>
<keyword evidence="10 16" id="KW-1133">Transmembrane helix</keyword>
<dbReference type="InterPro" id="IPR038631">
    <property type="entry name" value="Glycoprot_B_PH2_sf"/>
</dbReference>
<evidence type="ECO:0000256" key="11">
    <source>
        <dbReference type="ARBA" id="ARBA00023046"/>
    </source>
</evidence>
<dbReference type="HAMAP" id="MF_04032">
    <property type="entry name" value="HSV_GB"/>
    <property type="match status" value="1"/>
</dbReference>
<evidence type="ECO:0000256" key="16">
    <source>
        <dbReference type="SAM" id="Phobius"/>
    </source>
</evidence>
<evidence type="ECO:0000256" key="9">
    <source>
        <dbReference type="ARBA" id="ARBA00022879"/>
    </source>
</evidence>
<evidence type="ECO:0000256" key="12">
    <source>
        <dbReference type="ARBA" id="ARBA00023136"/>
    </source>
</evidence>
<dbReference type="Gene3D" id="2.30.30.1230">
    <property type="match status" value="1"/>
</dbReference>
<reference evidence="20" key="1">
    <citation type="submission" date="2011-02" db="EMBL/GenBank/DDBJ databases">
        <title>Detection of novel simian homologs of human herpesviruses.</title>
        <authorList>
            <person name="Ehlers B."/>
            <person name="Maetz-Rensing K."/>
            <person name="Ochs A."/>
            <person name="Goltz M."/>
        </authorList>
    </citation>
    <scope>NUCLEOTIDE SEQUENCE</scope>
</reference>
<feature type="domain" description="Herpesvirus Glycoprotein B PH-like" evidence="19">
    <location>
        <begin position="338"/>
        <end position="433"/>
    </location>
</feature>
<evidence type="ECO:0000256" key="2">
    <source>
        <dbReference type="ARBA" id="ARBA00022581"/>
    </source>
</evidence>
<evidence type="ECO:0000256" key="6">
    <source>
        <dbReference type="ARBA" id="ARBA00022812"/>
    </source>
</evidence>
<evidence type="ECO:0000256" key="8">
    <source>
        <dbReference type="ARBA" id="ARBA00022870"/>
    </source>
</evidence>
<evidence type="ECO:0000259" key="17">
    <source>
        <dbReference type="Pfam" id="PF00606"/>
    </source>
</evidence>
<keyword evidence="2" id="KW-0945">Host-virus interaction</keyword>
<proteinExistence type="inferred from homology"/>
<dbReference type="InterPro" id="IPR035377">
    <property type="entry name" value="Glycoprot_B_PH1"/>
</dbReference>
<feature type="domain" description="Herpesvirus glycoprotein B ectodomain C-terminal" evidence="17">
    <location>
        <begin position="468"/>
        <end position="687"/>
    </location>
</feature>
<dbReference type="GO" id="GO:0019062">
    <property type="term" value="P:virion attachment to host cell"/>
    <property type="evidence" value="ECO:0007669"/>
    <property type="project" value="UniProtKB-KW"/>
</dbReference>
<sequence length="878" mass="100192">MNRNLFRLLCVSLWAVYVVSVSSASTVNTSSASVATSTDAASSNSVSQLSSTTSSPINMTTGPLIDNTTIRTHEVIKANISKFPYRVCSIAKGTDSVRFEQNIQCESFKPTKEEFEEGIMVVYKRDIRAYTFKVNVYQKVLTQRQSYSYIYVNYMLGQTVEHLPIPMWEVHYVNRINRCYNSVKRYVAGEWYEVYHRDSFVNETMLLLEDYSNSHSSRFVTVKELWHKAGSTWLYTTSSNVNCMVTVTTARSKYPYNYFVTSAGEFVDISPFYNGSNNKHFGENKDKFHLMKNYSMVEYYGRENVPLIAHNLVAFFERADSMMSWDVLNESDSTCQFTLWETSDRTIRSEAEETYHFTSSSMTATFLAKKTPVNDSDPALECIKKQAEERINEIFNNTYNDTYEKSGNVTIYETTGGLIVFWLPVKERSLLEMKELADGYANMTGATSSRRKRSVDNSEVLNSTVVHSIVYAQLQFTYDTLRNYINRALRQIAEAWCKDQRRTLEVLKELSKINPTAMLSAIYDRPVAARYAGDVISLAKCVEVNQTTVQVLRDMHVKDKSDLCYSRPVVLYRFYNSSHVQYGQLGENNEILLGRHRTESCEIPSVKIFIAGNTSYEYVDYVFRRELSLDSIPVVETMISLDIDPLENTDFKALELYSEEELRASNVFNLEEIMQEFNAYKQRVVHVEGKVFDTVPAYLRGLDDLMSGLGVAGKALGVAIGAVGGAVASFVEGIVGFIKNPFGSLTVILFLLAVLGVIYLIYMRQKRVYEQPFQHLFPYIAAPPAPVKETPPPPSYEESLYASIKEKSSSSSAKEVSVEEAYQMLLALQRLDAEKRKKQKEDSEQGVLAENSRRSGFLDRVRYRYRGYKPVEENEYEV</sequence>
<keyword evidence="1" id="KW-1032">Host cell membrane</keyword>
<protein>
    <submittedName>
        <fullName evidence="20">Glycoprotein B</fullName>
    </submittedName>
</protein>
<dbReference type="EMBL" id="AY129399">
    <property type="protein sequence ID" value="ADY62505.1"/>
    <property type="molecule type" value="Genomic_DNA"/>
</dbReference>
<evidence type="ECO:0000313" key="20">
    <source>
        <dbReference type="EMBL" id="ADY62505.1"/>
    </source>
</evidence>
<keyword evidence="5" id="KW-1161">Viral attachment to host cell</keyword>
<keyword evidence="9" id="KW-0261">Viral envelope protein</keyword>
<dbReference type="SUPFAM" id="SSF161008">
    <property type="entry name" value="Viral glycoprotein ectodomain-like"/>
    <property type="match status" value="1"/>
</dbReference>
<evidence type="ECO:0000256" key="10">
    <source>
        <dbReference type="ARBA" id="ARBA00022989"/>
    </source>
</evidence>
<keyword evidence="11" id="KW-1039">Host endosome</keyword>
<evidence type="ECO:0000256" key="4">
    <source>
        <dbReference type="ARBA" id="ARBA00022729"/>
    </source>
</evidence>
<dbReference type="InterPro" id="IPR035381">
    <property type="entry name" value="Glycoprot_B_PH2"/>
</dbReference>
<feature type="transmembrane region" description="Helical" evidence="16">
    <location>
        <begin position="742"/>
        <end position="762"/>
    </location>
</feature>
<keyword evidence="14" id="KW-0325">Glycoprotein</keyword>
<keyword evidence="12 16" id="KW-0472">Membrane</keyword>
<dbReference type="Pfam" id="PF00606">
    <property type="entry name" value="Glycoprotein_B"/>
    <property type="match status" value="1"/>
</dbReference>
<evidence type="ECO:0000256" key="5">
    <source>
        <dbReference type="ARBA" id="ARBA00022804"/>
    </source>
</evidence>
<evidence type="ECO:0000256" key="7">
    <source>
        <dbReference type="ARBA" id="ARBA00022844"/>
    </source>
</evidence>
<keyword evidence="6" id="KW-1040">Host Golgi apparatus</keyword>
<dbReference type="InterPro" id="IPR000234">
    <property type="entry name" value="Herpes_Glycoprot_B"/>
</dbReference>
<name>F0J889_9BETA</name>
<organism evidence="20">
    <name type="scientific">Mandrillus cytomegalovirus</name>
    <dbReference type="NCBI Taxonomy" id="144209"/>
    <lineage>
        <taxon>Viruses</taxon>
        <taxon>Duplodnaviria</taxon>
        <taxon>Heunggongvirae</taxon>
        <taxon>Peploviricota</taxon>
        <taxon>Herviviricetes</taxon>
        <taxon>Herpesvirales</taxon>
        <taxon>Orthoherpesviridae</taxon>
        <taxon>Betaherpesvirinae</taxon>
        <taxon>Cytomegalovirus</taxon>
    </lineage>
</organism>
<keyword evidence="8" id="KW-1043">Host membrane</keyword>
<accession>F0J889</accession>